<organism evidence="1 2">
    <name type="scientific">Racocetra fulgida</name>
    <dbReference type="NCBI Taxonomy" id="60492"/>
    <lineage>
        <taxon>Eukaryota</taxon>
        <taxon>Fungi</taxon>
        <taxon>Fungi incertae sedis</taxon>
        <taxon>Mucoromycota</taxon>
        <taxon>Glomeromycotina</taxon>
        <taxon>Glomeromycetes</taxon>
        <taxon>Diversisporales</taxon>
        <taxon>Gigasporaceae</taxon>
        <taxon>Racocetra</taxon>
    </lineage>
</organism>
<reference evidence="1" key="1">
    <citation type="submission" date="2021-06" db="EMBL/GenBank/DDBJ databases">
        <authorList>
            <person name="Kallberg Y."/>
            <person name="Tangrot J."/>
            <person name="Rosling A."/>
        </authorList>
    </citation>
    <scope>NUCLEOTIDE SEQUENCE</scope>
    <source>
        <strain evidence="1">IN212</strain>
    </source>
</reference>
<dbReference type="EMBL" id="CAJVPZ010072338">
    <property type="protein sequence ID" value="CAG8801403.1"/>
    <property type="molecule type" value="Genomic_DNA"/>
</dbReference>
<dbReference type="AlphaFoldDB" id="A0A9N9PA64"/>
<comment type="caution">
    <text evidence="1">The sequence shown here is derived from an EMBL/GenBank/DDBJ whole genome shotgun (WGS) entry which is preliminary data.</text>
</comment>
<proteinExistence type="predicted"/>
<sequence>LKNYYLNAPMLPNTTKMHSFKSIPGIALIAMAPKNSDTNE</sequence>
<dbReference type="Proteomes" id="UP000789396">
    <property type="component" value="Unassembled WGS sequence"/>
</dbReference>
<feature type="non-terminal residue" evidence="1">
    <location>
        <position position="1"/>
    </location>
</feature>
<feature type="non-terminal residue" evidence="1">
    <location>
        <position position="40"/>
    </location>
</feature>
<evidence type="ECO:0000313" key="2">
    <source>
        <dbReference type="Proteomes" id="UP000789396"/>
    </source>
</evidence>
<name>A0A9N9PA64_9GLOM</name>
<protein>
    <submittedName>
        <fullName evidence="1">18312_t:CDS:1</fullName>
    </submittedName>
</protein>
<accession>A0A9N9PA64</accession>
<gene>
    <name evidence="1" type="ORF">RFULGI_LOCUS17769</name>
</gene>
<keyword evidence="2" id="KW-1185">Reference proteome</keyword>
<evidence type="ECO:0000313" key="1">
    <source>
        <dbReference type="EMBL" id="CAG8801403.1"/>
    </source>
</evidence>